<dbReference type="EMBL" id="CVTD020000015">
    <property type="protein sequence ID" value="CRZ34491.1"/>
    <property type="molecule type" value="Genomic_DNA"/>
</dbReference>
<name>A0A0H5SI56_HERHM</name>
<dbReference type="Gene3D" id="3.40.50.720">
    <property type="entry name" value="NAD(P)-binding Rossmann-like Domain"/>
    <property type="match status" value="1"/>
</dbReference>
<evidence type="ECO:0000256" key="6">
    <source>
        <dbReference type="ARBA" id="ARBA00023235"/>
    </source>
</evidence>
<evidence type="ECO:0000259" key="9">
    <source>
        <dbReference type="Pfam" id="PF02719"/>
    </source>
</evidence>
<dbReference type="Proteomes" id="UP000236497">
    <property type="component" value="Unassembled WGS sequence"/>
</dbReference>
<protein>
    <recommendedName>
        <fullName evidence="4">UDP-glucose 4-epimerase</fullName>
        <ecNumber evidence="3">5.1.3.2</ecNumber>
    </recommendedName>
    <alternativeName>
        <fullName evidence="8">Galactowaldenase</fullName>
    </alternativeName>
    <alternativeName>
        <fullName evidence="7">UDP-galactose 4-epimerase</fullName>
    </alternativeName>
</protein>
<dbReference type="RefSeq" id="WP_103202598.1">
    <property type="nucleotide sequence ID" value="NZ_CVTD020000015.1"/>
</dbReference>
<dbReference type="PANTHER" id="PTHR43318">
    <property type="entry name" value="UDP-N-ACETYLGLUCOSAMINE 4,6-DEHYDRATASE"/>
    <property type="match status" value="1"/>
</dbReference>
<evidence type="ECO:0000256" key="1">
    <source>
        <dbReference type="ARBA" id="ARBA00000083"/>
    </source>
</evidence>
<dbReference type="PANTHER" id="PTHR43318:SF2">
    <property type="entry name" value="UDP-N-ACETYLGLUCOSAMINE 4,6-DEHYDRATASE (INVERTING)"/>
    <property type="match status" value="1"/>
</dbReference>
<accession>A0A0H5SI56</accession>
<keyword evidence="5" id="KW-0448">Lipopolysaccharide biosynthesis</keyword>
<dbReference type="InterPro" id="IPR036291">
    <property type="entry name" value="NAD(P)-bd_dom_sf"/>
</dbReference>
<evidence type="ECO:0000259" key="10">
    <source>
        <dbReference type="Pfam" id="PF08485"/>
    </source>
</evidence>
<dbReference type="SUPFAM" id="SSF51735">
    <property type="entry name" value="NAD(P)-binding Rossmann-fold domains"/>
    <property type="match status" value="1"/>
</dbReference>
<reference evidence="11 12" key="1">
    <citation type="submission" date="2015-06" db="EMBL/GenBank/DDBJ databases">
        <authorList>
            <person name="Wibberg Daniel"/>
        </authorList>
    </citation>
    <scope>NUCLEOTIDE SEQUENCE [LARGE SCALE GENOMIC DNA]</scope>
    <source>
        <strain evidence="11 12">T3/55T</strain>
    </source>
</reference>
<comment type="similarity">
    <text evidence="2">Belongs to the polysaccharide synthase family.</text>
</comment>
<feature type="domain" description="Polysaccharide biosynthesis protein CapD-like" evidence="9">
    <location>
        <begin position="7"/>
        <end position="281"/>
    </location>
</feature>
<gene>
    <name evidence="11" type="primary">capD3</name>
    <name evidence="11" type="ORF">HHT355_1289</name>
</gene>
<comment type="catalytic activity">
    <reaction evidence="1">
        <text>UDP-alpha-D-glucose = UDP-alpha-D-galactose</text>
        <dbReference type="Rhea" id="RHEA:22168"/>
        <dbReference type="ChEBI" id="CHEBI:58885"/>
        <dbReference type="ChEBI" id="CHEBI:66914"/>
        <dbReference type="EC" id="5.1.3.2"/>
    </reaction>
</comment>
<dbReference type="InterPro" id="IPR051203">
    <property type="entry name" value="Polysaccharide_Synthase-Rel"/>
</dbReference>
<dbReference type="GO" id="GO:0009103">
    <property type="term" value="P:lipopolysaccharide biosynthetic process"/>
    <property type="evidence" value="ECO:0007669"/>
    <property type="project" value="UniProtKB-KW"/>
</dbReference>
<dbReference type="InterPro" id="IPR013692">
    <property type="entry name" value="CapD_C"/>
</dbReference>
<dbReference type="InterPro" id="IPR003869">
    <property type="entry name" value="Polysac_CapD-like"/>
</dbReference>
<dbReference type="AlphaFoldDB" id="A0A0H5SI56"/>
<dbReference type="CDD" id="cd05237">
    <property type="entry name" value="UDP_invert_4-6DH_SDR_e"/>
    <property type="match status" value="1"/>
</dbReference>
<evidence type="ECO:0000256" key="7">
    <source>
        <dbReference type="ARBA" id="ARBA00031367"/>
    </source>
</evidence>
<evidence type="ECO:0000313" key="12">
    <source>
        <dbReference type="Proteomes" id="UP000236497"/>
    </source>
</evidence>
<proteinExistence type="inferred from homology"/>
<evidence type="ECO:0000256" key="2">
    <source>
        <dbReference type="ARBA" id="ARBA00007430"/>
    </source>
</evidence>
<feature type="domain" description="UDP-glucose 4-epimerase CapD C-terminal" evidence="10">
    <location>
        <begin position="284"/>
        <end position="331"/>
    </location>
</feature>
<dbReference type="Pfam" id="PF08485">
    <property type="entry name" value="Polysacc_syn_2C"/>
    <property type="match status" value="1"/>
</dbReference>
<sequence>MFDNKVLLITGGTGSFGNAVTKRFLSTHIKEIRIFSRDEKKQDDMRRFYKNDKLKFYIGDVRDIQSVKNAMHGVDYIFHAAALKQVPSCEFFPLEAVKTNIIGTDNVLTAAIEYGVRKVVCLSTDKAAYPINAMGISKAMMEKVFIAKSKTVDPDKTLICGTRYGNVMASRGSVIPLFIEQIKNGQPLTVTNPNMTRFLMSLEEAVELVVYAFENAETGDIIVQKAPASTIGDLAQAIKELFNADNEIKIIGTRHGEKRYETLLTKEEYIKAVDMGNFFRVPADKRDLNYDKYFVEGSEKLSIDVEYNSDNTERLNVEQIKEKLLSLEYVRNELEAYNSKNNFYIK</sequence>
<dbReference type="Pfam" id="PF02719">
    <property type="entry name" value="Polysacc_synt_2"/>
    <property type="match status" value="1"/>
</dbReference>
<keyword evidence="12" id="KW-1185">Reference proteome</keyword>
<dbReference type="GO" id="GO:0003978">
    <property type="term" value="F:UDP-glucose 4-epimerase activity"/>
    <property type="evidence" value="ECO:0007669"/>
    <property type="project" value="UniProtKB-EC"/>
</dbReference>
<dbReference type="EC" id="5.1.3.2" evidence="3"/>
<evidence type="ECO:0000256" key="3">
    <source>
        <dbReference type="ARBA" id="ARBA00013189"/>
    </source>
</evidence>
<organism evidence="11 12">
    <name type="scientific">Herbinix hemicellulosilytica</name>
    <dbReference type="NCBI Taxonomy" id="1564487"/>
    <lineage>
        <taxon>Bacteria</taxon>
        <taxon>Bacillati</taxon>
        <taxon>Bacillota</taxon>
        <taxon>Clostridia</taxon>
        <taxon>Lachnospirales</taxon>
        <taxon>Lachnospiraceae</taxon>
        <taxon>Herbinix</taxon>
    </lineage>
</organism>
<evidence type="ECO:0000256" key="8">
    <source>
        <dbReference type="ARBA" id="ARBA00033067"/>
    </source>
</evidence>
<evidence type="ECO:0000313" key="11">
    <source>
        <dbReference type="EMBL" id="CRZ34491.1"/>
    </source>
</evidence>
<keyword evidence="6 11" id="KW-0413">Isomerase</keyword>
<evidence type="ECO:0000256" key="4">
    <source>
        <dbReference type="ARBA" id="ARBA00018569"/>
    </source>
</evidence>
<dbReference type="OrthoDB" id="9803111at2"/>
<evidence type="ECO:0000256" key="5">
    <source>
        <dbReference type="ARBA" id="ARBA00022985"/>
    </source>
</evidence>